<evidence type="ECO:0000256" key="6">
    <source>
        <dbReference type="SAM" id="MobiDB-lite"/>
    </source>
</evidence>
<dbReference type="PANTHER" id="PTHR39267:SF1">
    <property type="entry name" value="SURVIVAL MOTOR NEURON PROTEIN"/>
    <property type="match status" value="1"/>
</dbReference>
<evidence type="ECO:0000256" key="4">
    <source>
        <dbReference type="ARBA" id="ARBA00023187"/>
    </source>
</evidence>
<keyword evidence="3" id="KW-0507">mRNA processing</keyword>
<dbReference type="PANTHER" id="PTHR39267">
    <property type="entry name" value="SURVIVAL MOTOR NEURON-LIKE PROTEIN 1"/>
    <property type="match status" value="1"/>
</dbReference>
<dbReference type="CDD" id="cd22852">
    <property type="entry name" value="SMN_C"/>
    <property type="match status" value="1"/>
</dbReference>
<evidence type="ECO:0000256" key="3">
    <source>
        <dbReference type="ARBA" id="ARBA00022664"/>
    </source>
</evidence>
<keyword evidence="4" id="KW-0508">mRNA splicing</keyword>
<dbReference type="InterPro" id="IPR040424">
    <property type="entry name" value="Smn1"/>
</dbReference>
<feature type="compositionally biased region" description="Low complexity" evidence="6">
    <location>
        <begin position="136"/>
        <end position="146"/>
    </location>
</feature>
<organism evidence="7 8">
    <name type="scientific">Neofusicoccum ribis</name>
    <dbReference type="NCBI Taxonomy" id="45134"/>
    <lineage>
        <taxon>Eukaryota</taxon>
        <taxon>Fungi</taxon>
        <taxon>Dikarya</taxon>
        <taxon>Ascomycota</taxon>
        <taxon>Pezizomycotina</taxon>
        <taxon>Dothideomycetes</taxon>
        <taxon>Dothideomycetes incertae sedis</taxon>
        <taxon>Botryosphaeriales</taxon>
        <taxon>Botryosphaeriaceae</taxon>
        <taxon>Neofusicoccum</taxon>
    </lineage>
</organism>
<proteinExistence type="inferred from homology"/>
<dbReference type="Pfam" id="PF20635">
    <property type="entry name" value="SMN_YG-box"/>
    <property type="match status" value="1"/>
</dbReference>
<evidence type="ECO:0000256" key="2">
    <source>
        <dbReference type="ARBA" id="ARBA00005371"/>
    </source>
</evidence>
<reference evidence="7 8" key="1">
    <citation type="submission" date="2024-02" db="EMBL/GenBank/DDBJ databases">
        <title>De novo assembly and annotation of 12 fungi associated with fruit tree decline syndrome in Ontario, Canada.</title>
        <authorList>
            <person name="Sulman M."/>
            <person name="Ellouze W."/>
            <person name="Ilyukhin E."/>
        </authorList>
    </citation>
    <scope>NUCLEOTIDE SEQUENCE [LARGE SCALE GENOMIC DNA]</scope>
    <source>
        <strain evidence="7 8">M1-105</strain>
    </source>
</reference>
<evidence type="ECO:0008006" key="9">
    <source>
        <dbReference type="Google" id="ProtNLM"/>
    </source>
</evidence>
<dbReference type="InterPro" id="IPR047313">
    <property type="entry name" value="SMN_C"/>
</dbReference>
<evidence type="ECO:0000256" key="5">
    <source>
        <dbReference type="ARBA" id="ARBA00023242"/>
    </source>
</evidence>
<accession>A0ABR3SQ87</accession>
<evidence type="ECO:0000313" key="7">
    <source>
        <dbReference type="EMBL" id="KAL1626419.1"/>
    </source>
</evidence>
<feature type="region of interest" description="Disordered" evidence="6">
    <location>
        <begin position="136"/>
        <end position="164"/>
    </location>
</feature>
<comment type="caution">
    <text evidence="7">The sequence shown here is derived from an EMBL/GenBank/DDBJ whole genome shotgun (WGS) entry which is preliminary data.</text>
</comment>
<evidence type="ECO:0000256" key="1">
    <source>
        <dbReference type="ARBA" id="ARBA00004123"/>
    </source>
</evidence>
<sequence length="203" mass="22605">MSGIDIFDRGAWDDRALVRGWNQQVKEYSIQKYHGLHRRDRKARLDQQLTQEEIFGLSDISRLADPEELEEMGIRLADAQPGAKPNESQDAAMENDGTAYQAHADEQQDISLTDAVSGAANSVDTDAAERQLMQEAHEQQQQFNQHRTQDPAAVPQVPPIPGPAFAAAPGGDDALKNMMMSWYYAGYYQGIYETKQHTGQPSA</sequence>
<dbReference type="Proteomes" id="UP001521116">
    <property type="component" value="Unassembled WGS sequence"/>
</dbReference>
<keyword evidence="5" id="KW-0539">Nucleus</keyword>
<comment type="similarity">
    <text evidence="2">Belongs to the SMN family.</text>
</comment>
<gene>
    <name evidence="7" type="ORF">SLS56_006823</name>
</gene>
<protein>
    <recommendedName>
        <fullName evidence="9">Survival motor neuron Tudor domain-containing protein</fullName>
    </recommendedName>
</protein>
<evidence type="ECO:0000313" key="8">
    <source>
        <dbReference type="Proteomes" id="UP001521116"/>
    </source>
</evidence>
<comment type="subcellular location">
    <subcellularLocation>
        <location evidence="1">Nucleus</location>
    </subcellularLocation>
</comment>
<name>A0ABR3SQ87_9PEZI</name>
<keyword evidence="8" id="KW-1185">Reference proteome</keyword>
<dbReference type="EMBL" id="JAJVDC020000082">
    <property type="protein sequence ID" value="KAL1626419.1"/>
    <property type="molecule type" value="Genomic_DNA"/>
</dbReference>